<reference evidence="10 11" key="1">
    <citation type="submission" date="2024-04" db="EMBL/GenBank/DDBJ databases">
        <authorList>
            <person name="Waldvogel A.-M."/>
            <person name="Schoenle A."/>
        </authorList>
    </citation>
    <scope>NUCLEOTIDE SEQUENCE [LARGE SCALE GENOMIC DNA]</scope>
</reference>
<dbReference type="InterPro" id="IPR015817">
    <property type="entry name" value="Vitellinogen_open_b-sht_sub1"/>
</dbReference>
<accession>A0AAV2KZY8</accession>
<dbReference type="Gene3D" id="2.20.50.20">
    <property type="entry name" value="Lipovitellin. Chain A, domain 3"/>
    <property type="match status" value="1"/>
</dbReference>
<dbReference type="GO" id="GO:0032355">
    <property type="term" value="P:response to estradiol"/>
    <property type="evidence" value="ECO:0007669"/>
    <property type="project" value="TreeGrafter"/>
</dbReference>
<keyword evidence="5" id="KW-0325">Glycoprotein</keyword>
<dbReference type="SMART" id="SM01170">
    <property type="entry name" value="DUF1944"/>
    <property type="match status" value="1"/>
</dbReference>
<dbReference type="Pfam" id="PF09172">
    <property type="entry name" value="Vit_open_b-sht"/>
    <property type="match status" value="1"/>
</dbReference>
<proteinExistence type="predicted"/>
<keyword evidence="11" id="KW-1185">Reference proteome</keyword>
<keyword evidence="1" id="KW-0597">Phosphoprotein</keyword>
<feature type="signal peptide" evidence="8">
    <location>
        <begin position="1"/>
        <end position="15"/>
    </location>
</feature>
<dbReference type="PROSITE" id="PS51211">
    <property type="entry name" value="VITELLOGENIN"/>
    <property type="match status" value="1"/>
</dbReference>
<dbReference type="Gene3D" id="2.20.90.10">
    <property type="entry name" value="Vitellinogen, beta-sheet shell domain"/>
    <property type="match status" value="1"/>
</dbReference>
<evidence type="ECO:0000256" key="7">
    <source>
        <dbReference type="SAM" id="MobiDB-lite"/>
    </source>
</evidence>
<protein>
    <recommendedName>
        <fullName evidence="9">Vitellogenin domain-containing protein</fullName>
    </recommendedName>
</protein>
<dbReference type="EMBL" id="OZ035824">
    <property type="protein sequence ID" value="CAL1593550.1"/>
    <property type="molecule type" value="Genomic_DNA"/>
</dbReference>
<dbReference type="SMART" id="SM00638">
    <property type="entry name" value="LPD_N"/>
    <property type="match status" value="1"/>
</dbReference>
<dbReference type="InterPro" id="IPR037088">
    <property type="entry name" value="Vitellinogen_b-sht_shell_sf"/>
</dbReference>
<keyword evidence="4 6" id="KW-1015">Disulfide bond</keyword>
<dbReference type="Gene3D" id="2.20.80.10">
    <property type="entry name" value="Lipovitellin-phosvitin complex, chain A, domain 4"/>
    <property type="match status" value="1"/>
</dbReference>
<dbReference type="InterPro" id="IPR050733">
    <property type="entry name" value="Vitellogenin/Apolipophorin"/>
</dbReference>
<name>A0AAV2KZY8_KNICA</name>
<feature type="region of interest" description="Disordered" evidence="7">
    <location>
        <begin position="1039"/>
        <end position="1058"/>
    </location>
</feature>
<dbReference type="AlphaFoldDB" id="A0AAV2KZY8"/>
<dbReference type="InterPro" id="IPR015255">
    <property type="entry name" value="Vitellinogen_open_b-sht"/>
</dbReference>
<dbReference type="Pfam" id="PF09175">
    <property type="entry name" value="Vit_b-sht_shell"/>
    <property type="match status" value="1"/>
</dbReference>
<dbReference type="PANTHER" id="PTHR23345">
    <property type="entry name" value="VITELLOGENIN-RELATED"/>
    <property type="match status" value="1"/>
</dbReference>
<dbReference type="SUPFAM" id="SSF48431">
    <property type="entry name" value="Lipovitellin-phosvitin complex, superhelical domain"/>
    <property type="match status" value="1"/>
</dbReference>
<sequence length="1234" mass="138989">MQALILCCLVALAAGIRYDLSLNPNKNYEYEYEGWIKLGLGKPNQAEAGARIRTNVTITGASSNVFHMKFSNVVFEEFNGFPGKSGFVASDALAQKIKAQLEKAIEFSYSAGHIEEIRASPEVSDTVVNMVRGILSFFQVTVKSNQDIYELEEVGIHGKCHSSYIAKRDNKVNEMDLTQVVDVTNCREKAVCHTGLASAIADQAAIKVGKSVFTTVQYTYKIKATEEAGLIDNAQAVELQYFTPFNVKKGSFKMEARKQLRLLSVKNKAQDSSQDNKNRVVESRGDLMFNAVKNLVNIPITMQRMEDVASRVQQAERLITQLAETSAHQATSATNKNTIKLYQLLRGIPLEQLKAMWRKVEGNAQARKWFLHTVVEVNDERILSFLETVLQEKKLKSLEAVTVIVQAFNHLEATTQIVKKAENLLNLHYDEEILRRTVILSYGSAVYKLCVYNTPCPREAIMPLLTMAEESQKNNNEMEKILVLKALGNAGHPQSLKTIEKFLPGLNPNANQEEQSERVQSAAVQAMRLIAARDPHGVEIRTLKMFVNRELKPEIRMLAFMIMFDAQPSMALVSTLTAHLMKEKDMQVVNFAYTYFRSLSRAMTPDKHDVAIAASVAVKILAPRYVHLNYLQSRGSRLDAFSNNFLMGTAAEVFLLKKASQFIPTEMMVKWNFHYIGMVVQLLEFNIRPEGIRHLFASNMDGNRDLSVVDFQTMYDVLKKWETLPDDKPLMSVHTRVLGQEFIFGDLSKDIIRAFKPSEGQGSFVWKMIEQLIQGFSWRASLPFLTVESRYIQASTVGLPVEISKYYHVVNSMSVTAKAGVTPQLTENLGQLLSSEVSVTTNGFIGYTKNLWLFYGVNTDLFQSAIEIRSSNPVALPWNFVAKVNYRERKMELEISHSDKEFDLFSFSSNAYAISRNIINPEAPKQIELMPSVQSVTQMDPSHYGTPNVWNPIEKMCTQNTMYGVSLCSEYELRRVYYQDQGPLYYFLGFTHFSIKVKPVQGTSSEDKIRLEMNAAPNAVSASARQLLDTLRRIAKEGSRSQEVLNRPSRGMEGSPEPLLNAKMLSVSRSQKVEGYEATFYRTPEREGQLVVSHVGESSNWKMCVHTALTTELKAHFAWGAECQPNSVWVSSAYLSGNKPELKAVVHWDKVPEVMVANGTRIARYIPGMAYLFGFSPKEEQNTMQEVSASVIAASADSINVKIKLPELTLRRENLPLPAAFQQSKRKENRNTQA</sequence>
<dbReference type="GO" id="GO:0005319">
    <property type="term" value="F:lipid transporter activity"/>
    <property type="evidence" value="ECO:0007669"/>
    <property type="project" value="InterPro"/>
</dbReference>
<dbReference type="Proteomes" id="UP001497482">
    <property type="component" value="Chromosome 2"/>
</dbReference>
<feature type="disulfide bond" evidence="6">
    <location>
        <begin position="160"/>
        <end position="186"/>
    </location>
</feature>
<evidence type="ECO:0000256" key="2">
    <source>
        <dbReference type="ARBA" id="ARBA00022729"/>
    </source>
</evidence>
<dbReference type="InterPro" id="IPR015819">
    <property type="entry name" value="Lipid_transp_b-sht_shell"/>
</dbReference>
<organism evidence="10 11">
    <name type="scientific">Knipowitschia caucasica</name>
    <name type="common">Caucasian dwarf goby</name>
    <name type="synonym">Pomatoschistus caucasicus</name>
    <dbReference type="NCBI Taxonomy" id="637954"/>
    <lineage>
        <taxon>Eukaryota</taxon>
        <taxon>Metazoa</taxon>
        <taxon>Chordata</taxon>
        <taxon>Craniata</taxon>
        <taxon>Vertebrata</taxon>
        <taxon>Euteleostomi</taxon>
        <taxon>Actinopterygii</taxon>
        <taxon>Neopterygii</taxon>
        <taxon>Teleostei</taxon>
        <taxon>Neoteleostei</taxon>
        <taxon>Acanthomorphata</taxon>
        <taxon>Gobiaria</taxon>
        <taxon>Gobiiformes</taxon>
        <taxon>Gobioidei</taxon>
        <taxon>Gobiidae</taxon>
        <taxon>Gobiinae</taxon>
        <taxon>Knipowitschia</taxon>
    </lineage>
</organism>
<feature type="chain" id="PRO_5043438679" description="Vitellogenin domain-containing protein" evidence="8">
    <location>
        <begin position="16"/>
        <end position="1234"/>
    </location>
</feature>
<dbReference type="InterPro" id="IPR001747">
    <property type="entry name" value="Vitellogenin_N"/>
</dbReference>
<dbReference type="GO" id="GO:0071391">
    <property type="term" value="P:cellular response to estrogen stimulus"/>
    <property type="evidence" value="ECO:0007669"/>
    <property type="project" value="TreeGrafter"/>
</dbReference>
<dbReference type="Gene3D" id="1.25.10.20">
    <property type="entry name" value="Vitellinogen, superhelical"/>
    <property type="match status" value="1"/>
</dbReference>
<evidence type="ECO:0000256" key="8">
    <source>
        <dbReference type="SAM" id="SignalP"/>
    </source>
</evidence>
<comment type="caution">
    <text evidence="6">Lacks conserved residue(s) required for the propagation of feature annotation.</text>
</comment>
<evidence type="ECO:0000256" key="4">
    <source>
        <dbReference type="ARBA" id="ARBA00023157"/>
    </source>
</evidence>
<keyword evidence="3" id="KW-0758">Storage protein</keyword>
<dbReference type="Gene3D" id="2.30.230.10">
    <property type="entry name" value="Lipovitellin, beta-sheet shell regions, chain A"/>
    <property type="match status" value="1"/>
</dbReference>
<dbReference type="GO" id="GO:0045735">
    <property type="term" value="F:nutrient reservoir activity"/>
    <property type="evidence" value="ECO:0007669"/>
    <property type="project" value="UniProtKB-KW"/>
</dbReference>
<keyword evidence="2 8" id="KW-0732">Signal</keyword>
<feature type="domain" description="Vitellogenin" evidence="9">
    <location>
        <begin position="22"/>
        <end position="667"/>
    </location>
</feature>
<dbReference type="InterPro" id="IPR011030">
    <property type="entry name" value="Lipovitellin_superhlx_dom"/>
</dbReference>
<dbReference type="SMART" id="SM01169">
    <property type="entry name" value="DUF1943"/>
    <property type="match status" value="1"/>
</dbReference>
<dbReference type="Pfam" id="PF01347">
    <property type="entry name" value="Vitellogenin_N"/>
    <property type="match status" value="1"/>
</dbReference>
<dbReference type="InterPro" id="IPR015258">
    <property type="entry name" value="Vitellinogen_b-sht_shell"/>
</dbReference>
<evidence type="ECO:0000256" key="6">
    <source>
        <dbReference type="PROSITE-ProRule" id="PRU00557"/>
    </source>
</evidence>
<dbReference type="PANTHER" id="PTHR23345:SF29">
    <property type="entry name" value="VITELLOGENIN 3, PHOSVITINLESS"/>
    <property type="match status" value="1"/>
</dbReference>
<evidence type="ECO:0000256" key="3">
    <source>
        <dbReference type="ARBA" id="ARBA00022761"/>
    </source>
</evidence>
<evidence type="ECO:0000256" key="5">
    <source>
        <dbReference type="ARBA" id="ARBA00023180"/>
    </source>
</evidence>
<dbReference type="SUPFAM" id="SSF56968">
    <property type="entry name" value="Lipovitellin-phosvitin complex, beta-sheet shell regions"/>
    <property type="match status" value="3"/>
</dbReference>
<evidence type="ECO:0000256" key="1">
    <source>
        <dbReference type="ARBA" id="ARBA00022553"/>
    </source>
</evidence>
<evidence type="ECO:0000313" key="10">
    <source>
        <dbReference type="EMBL" id="CAL1593550.1"/>
    </source>
</evidence>
<gene>
    <name evidence="10" type="ORF">KC01_LOCUS22641</name>
</gene>
<evidence type="ECO:0000313" key="11">
    <source>
        <dbReference type="Proteomes" id="UP001497482"/>
    </source>
</evidence>
<evidence type="ECO:0000259" key="9">
    <source>
        <dbReference type="PROSITE" id="PS51211"/>
    </source>
</evidence>
<dbReference type="InterPro" id="IPR015816">
    <property type="entry name" value="Vitellinogen_b-sht_N"/>
</dbReference>